<evidence type="ECO:0000256" key="7">
    <source>
        <dbReference type="ARBA" id="ARBA00023128"/>
    </source>
</evidence>
<evidence type="ECO:0000256" key="3">
    <source>
        <dbReference type="ARBA" id="ARBA00022692"/>
    </source>
</evidence>
<dbReference type="GO" id="GO:0007005">
    <property type="term" value="P:mitochondrion organization"/>
    <property type="evidence" value="ECO:0007669"/>
    <property type="project" value="InterPro"/>
</dbReference>
<keyword evidence="7" id="KW-0496">Mitochondrion</keyword>
<dbReference type="Proteomes" id="UP000077266">
    <property type="component" value="Unassembled WGS sequence"/>
</dbReference>
<comment type="function">
    <text evidence="9">Involved in the organization of the mitochondrial membranes and the global structure of the mitochondria. Also required for mitochondrial distribution and mobility as well as for the maintenance of mitochondrial DNA nucleoids structures.</text>
</comment>
<evidence type="ECO:0000256" key="9">
    <source>
        <dbReference type="ARBA" id="ARBA00025191"/>
    </source>
</evidence>
<feature type="compositionally biased region" description="Low complexity" evidence="10">
    <location>
        <begin position="11"/>
        <end position="22"/>
    </location>
</feature>
<protein>
    <recommendedName>
        <fullName evidence="13">Mitochondrial distribution and morphology protein family 31/32</fullName>
    </recommendedName>
</protein>
<dbReference type="PANTHER" id="PTHR31068:SF0">
    <property type="entry name" value="MITOCHONDRIAL DISTRIBUTION AND MORPHOLOGY PROTEIN 31"/>
    <property type="match status" value="1"/>
</dbReference>
<reference evidence="11 12" key="1">
    <citation type="journal article" date="2016" name="Mol. Biol. Evol.">
        <title>Comparative Genomics of Early-Diverging Mushroom-Forming Fungi Provides Insights into the Origins of Lignocellulose Decay Capabilities.</title>
        <authorList>
            <person name="Nagy L.G."/>
            <person name="Riley R."/>
            <person name="Tritt A."/>
            <person name="Adam C."/>
            <person name="Daum C."/>
            <person name="Floudas D."/>
            <person name="Sun H."/>
            <person name="Yadav J.S."/>
            <person name="Pangilinan J."/>
            <person name="Larsson K.H."/>
            <person name="Matsuura K."/>
            <person name="Barry K."/>
            <person name="Labutti K."/>
            <person name="Kuo R."/>
            <person name="Ohm R.A."/>
            <person name="Bhattacharya S.S."/>
            <person name="Shirouzu T."/>
            <person name="Yoshinaga Y."/>
            <person name="Martin F.M."/>
            <person name="Grigoriev I.V."/>
            <person name="Hibbett D.S."/>
        </authorList>
    </citation>
    <scope>NUCLEOTIDE SEQUENCE [LARGE SCALE GENOMIC DNA]</scope>
    <source>
        <strain evidence="11 12">HHB12029</strain>
    </source>
</reference>
<keyword evidence="8" id="KW-0472">Membrane</keyword>
<comment type="subcellular location">
    <subcellularLocation>
        <location evidence="1">Mitochondrion inner membrane</location>
    </subcellularLocation>
</comment>
<dbReference type="GO" id="GO:0000001">
    <property type="term" value="P:mitochondrion inheritance"/>
    <property type="evidence" value="ECO:0007669"/>
    <property type="project" value="InterPro"/>
</dbReference>
<evidence type="ECO:0000256" key="6">
    <source>
        <dbReference type="ARBA" id="ARBA00022989"/>
    </source>
</evidence>
<keyword evidence="5" id="KW-0809">Transit peptide</keyword>
<keyword evidence="12" id="KW-1185">Reference proteome</keyword>
<keyword evidence="6" id="KW-1133">Transmembrane helix</keyword>
<dbReference type="STRING" id="1314781.A0A165N6A8"/>
<accession>A0A165N6A8</accession>
<evidence type="ECO:0000256" key="5">
    <source>
        <dbReference type="ARBA" id="ARBA00022946"/>
    </source>
</evidence>
<dbReference type="EMBL" id="KV425902">
    <property type="protein sequence ID" value="KZW00277.1"/>
    <property type="molecule type" value="Genomic_DNA"/>
</dbReference>
<evidence type="ECO:0000256" key="2">
    <source>
        <dbReference type="ARBA" id="ARBA00005687"/>
    </source>
</evidence>
<dbReference type="InParanoid" id="A0A165N6A8"/>
<evidence type="ECO:0000313" key="11">
    <source>
        <dbReference type="EMBL" id="KZW00277.1"/>
    </source>
</evidence>
<dbReference type="AlphaFoldDB" id="A0A165N6A8"/>
<dbReference type="FunCoup" id="A0A165N6A8">
    <property type="interactions" value="41"/>
</dbReference>
<feature type="region of interest" description="Disordered" evidence="10">
    <location>
        <begin position="1"/>
        <end position="22"/>
    </location>
</feature>
<name>A0A165N6A8_EXIGL</name>
<evidence type="ECO:0000256" key="1">
    <source>
        <dbReference type="ARBA" id="ARBA00004273"/>
    </source>
</evidence>
<dbReference type="InterPro" id="IPR012571">
    <property type="entry name" value="Mdm31/Mdm32"/>
</dbReference>
<organism evidence="11 12">
    <name type="scientific">Exidia glandulosa HHB12029</name>
    <dbReference type="NCBI Taxonomy" id="1314781"/>
    <lineage>
        <taxon>Eukaryota</taxon>
        <taxon>Fungi</taxon>
        <taxon>Dikarya</taxon>
        <taxon>Basidiomycota</taxon>
        <taxon>Agaricomycotina</taxon>
        <taxon>Agaricomycetes</taxon>
        <taxon>Auriculariales</taxon>
        <taxon>Exidiaceae</taxon>
        <taxon>Exidia</taxon>
    </lineage>
</organism>
<evidence type="ECO:0000256" key="4">
    <source>
        <dbReference type="ARBA" id="ARBA00022792"/>
    </source>
</evidence>
<evidence type="ECO:0000256" key="10">
    <source>
        <dbReference type="SAM" id="MobiDB-lite"/>
    </source>
</evidence>
<keyword evidence="3" id="KW-0812">Transmembrane</keyword>
<sequence>MLPAVRRGLHTSAAHAAARTTSAGSAQTFVALRAYFLRQTTRPQPTFACQTRRLLHATRARTNDKPRSEPPQDPQEREPVKPEQYTRLFQRLARNLPTVHRPSRDDFLAVTTNFWQRVRIRFRWFAIKSFRPFNVDDLSAFFSWFLVGQTLWILIGTTTFSMVVFATINSLSLQSYVARAISDYLTRETGITIVFESAVVPKWKDSSISFKNVYVSRRPTAKEAEEDPECTNISMFDLDVDSIDVTLSLWRWLDGKGIVTDAVVKGVRGVLDRTNVQYDPDHPLDPACFRHPARPGDFELESLQIEDLLITVYQPGLFRPYTASIFRADMRRLRKQWLFYDFLAAESIVGQFDNCLFSVHKPQSVGRTMEEDVKGGRAPRMSRFRIDGVNIDHLQYMSGTQGPISWITSGKLDAVLDITFPREESDDIDLKVIISEIAANIQAVDDLIPGQRVLAKPPLHAPSDDDDRDVEQQEERKVVAIDMDLRFRDVKATVPLFTRDLSYVNYALVRPMVAFVNANKTLIPIHCTVVKDLGEFDGSWTMWEAGLIDAIGLKTYEALAYHVTHNLNRRVKTVSLWGLHVTAQAIVGALKNIVDPVSVHLRDLYHSSNPSYDFA</sequence>
<gene>
    <name evidence="11" type="ORF">EXIGLDRAFT_667637</name>
</gene>
<keyword evidence="4" id="KW-0999">Mitochondrion inner membrane</keyword>
<feature type="compositionally biased region" description="Basic and acidic residues" evidence="10">
    <location>
        <begin position="61"/>
        <end position="81"/>
    </location>
</feature>
<evidence type="ECO:0000313" key="12">
    <source>
        <dbReference type="Proteomes" id="UP000077266"/>
    </source>
</evidence>
<comment type="similarity">
    <text evidence="2">Belongs to the MDM31/MDM32 family.</text>
</comment>
<proteinExistence type="inferred from homology"/>
<feature type="region of interest" description="Disordered" evidence="10">
    <location>
        <begin position="58"/>
        <end position="81"/>
    </location>
</feature>
<dbReference type="Pfam" id="PF08118">
    <property type="entry name" value="MDM31_MDM32"/>
    <property type="match status" value="2"/>
</dbReference>
<dbReference type="OrthoDB" id="17678at2759"/>
<dbReference type="GO" id="GO:0005743">
    <property type="term" value="C:mitochondrial inner membrane"/>
    <property type="evidence" value="ECO:0007669"/>
    <property type="project" value="UniProtKB-SubCell"/>
</dbReference>
<evidence type="ECO:0000256" key="8">
    <source>
        <dbReference type="ARBA" id="ARBA00023136"/>
    </source>
</evidence>
<dbReference type="PANTHER" id="PTHR31068">
    <property type="entry name" value="MITOCHONDRIAL DISTRIBUTION AND MORPHOLOGY PROTEIN 31"/>
    <property type="match status" value="1"/>
</dbReference>
<evidence type="ECO:0008006" key="13">
    <source>
        <dbReference type="Google" id="ProtNLM"/>
    </source>
</evidence>